<feature type="region of interest" description="Disordered" evidence="11">
    <location>
        <begin position="272"/>
        <end position="297"/>
    </location>
</feature>
<dbReference type="EMBL" id="JAVYJV010000036">
    <property type="protein sequence ID" value="KAK4337342.1"/>
    <property type="molecule type" value="Genomic_DNA"/>
</dbReference>
<keyword evidence="3" id="KW-0963">Cytoplasm</keyword>
<dbReference type="AlphaFoldDB" id="A0AAE1UNJ6"/>
<evidence type="ECO:0000256" key="2">
    <source>
        <dbReference type="ARBA" id="ARBA00010729"/>
    </source>
</evidence>
<evidence type="ECO:0000256" key="9">
    <source>
        <dbReference type="PROSITE-ProRule" id="PRU00576"/>
    </source>
</evidence>
<feature type="coiled-coil region" evidence="10">
    <location>
        <begin position="210"/>
        <end position="244"/>
    </location>
</feature>
<evidence type="ECO:0000256" key="1">
    <source>
        <dbReference type="ARBA" id="ARBA00004245"/>
    </source>
</evidence>
<keyword evidence="6" id="KW-0498">Mitosis</keyword>
<evidence type="ECO:0000259" key="12">
    <source>
        <dbReference type="PROSITE" id="PS50021"/>
    </source>
</evidence>
<dbReference type="SUPFAM" id="SSF47576">
    <property type="entry name" value="Calponin-homology domain, CH-domain"/>
    <property type="match status" value="1"/>
</dbReference>
<evidence type="ECO:0000256" key="8">
    <source>
        <dbReference type="ARBA" id="ARBA00023306"/>
    </source>
</evidence>
<organism evidence="14 15">
    <name type="scientific">Anisodus tanguticus</name>
    <dbReference type="NCBI Taxonomy" id="243964"/>
    <lineage>
        <taxon>Eukaryota</taxon>
        <taxon>Viridiplantae</taxon>
        <taxon>Streptophyta</taxon>
        <taxon>Embryophyta</taxon>
        <taxon>Tracheophyta</taxon>
        <taxon>Spermatophyta</taxon>
        <taxon>Magnoliopsida</taxon>
        <taxon>eudicotyledons</taxon>
        <taxon>Gunneridae</taxon>
        <taxon>Pentapetalae</taxon>
        <taxon>asterids</taxon>
        <taxon>lamiids</taxon>
        <taxon>Solanales</taxon>
        <taxon>Solanaceae</taxon>
        <taxon>Solanoideae</taxon>
        <taxon>Hyoscyameae</taxon>
        <taxon>Anisodus</taxon>
    </lineage>
</organism>
<dbReference type="FunFam" id="1.10.418.10:FF:000007">
    <property type="entry name" value="Microtubule-associated protein, RP/EB family, member 2"/>
    <property type="match status" value="1"/>
</dbReference>
<proteinExistence type="inferred from homology"/>
<dbReference type="PANTHER" id="PTHR10623">
    <property type="entry name" value="MICROTUBULE-ASSOCIATED PROTEIN RP/EB FAMILY MEMBER"/>
    <property type="match status" value="1"/>
</dbReference>
<dbReference type="Gene3D" id="1.10.418.10">
    <property type="entry name" value="Calponin-like domain"/>
    <property type="match status" value="1"/>
</dbReference>
<evidence type="ECO:0000256" key="6">
    <source>
        <dbReference type="ARBA" id="ARBA00022776"/>
    </source>
</evidence>
<dbReference type="PROSITE" id="PS51230">
    <property type="entry name" value="EB1_C"/>
    <property type="match status" value="1"/>
</dbReference>
<dbReference type="InterPro" id="IPR027328">
    <property type="entry name" value="MAPRE"/>
</dbReference>
<evidence type="ECO:0000256" key="10">
    <source>
        <dbReference type="SAM" id="Coils"/>
    </source>
</evidence>
<feature type="compositionally biased region" description="Low complexity" evidence="11">
    <location>
        <begin position="148"/>
        <end position="174"/>
    </location>
</feature>
<dbReference type="InterPro" id="IPR036133">
    <property type="entry name" value="EB1_C_sf"/>
</dbReference>
<keyword evidence="8" id="KW-0131">Cell cycle</keyword>
<dbReference type="Pfam" id="PF00307">
    <property type="entry name" value="CH"/>
    <property type="match status" value="1"/>
</dbReference>
<dbReference type="Gene3D" id="1.20.5.1430">
    <property type="match status" value="1"/>
</dbReference>
<comment type="similarity">
    <text evidence="2">Belongs to the MAPRE family.</text>
</comment>
<dbReference type="PROSITE" id="PS50021">
    <property type="entry name" value="CH"/>
    <property type="match status" value="1"/>
</dbReference>
<feature type="domain" description="Calponin-homology (CH)" evidence="12">
    <location>
        <begin position="19"/>
        <end position="121"/>
    </location>
</feature>
<comment type="caution">
    <text evidence="14">The sequence shown here is derived from an EMBL/GenBank/DDBJ whole genome shotgun (WGS) entry which is preliminary data.</text>
</comment>
<keyword evidence="15" id="KW-1185">Reference proteome</keyword>
<feature type="region of interest" description="Disordered" evidence="11">
    <location>
        <begin position="140"/>
        <end position="208"/>
    </location>
</feature>
<evidence type="ECO:0000256" key="3">
    <source>
        <dbReference type="ARBA" id="ARBA00022490"/>
    </source>
</evidence>
<evidence type="ECO:0000313" key="15">
    <source>
        <dbReference type="Proteomes" id="UP001291623"/>
    </source>
</evidence>
<sequence>MTEPHTCVNVYATSATTENLSRHDMLSWVNGCLTASYKKIEELCSGAAYAQFMDMLFPGSVPLKKVKFRTQLEHEYIQNFKLVQGAYKKIGCDKEIPIGRLVKGKFQDNFEFLQWFKKFFDSNYDGHPYNALEARGRIPIGSGNPAPSSHLSSSSQSFTNAAAARTKPTARAPPIVRNSPKTSLQSPTSSTTASRPANRNGLSSGNGSKIQELENKLSQMALSAESLERERDFYYNKLREIEIICQSNEKNEKSVVVDKISEILYATEEGFSLPAEDEEAEENVVENNGDQNSQDEY</sequence>
<dbReference type="SUPFAM" id="SSF140612">
    <property type="entry name" value="EB1 dimerisation domain-like"/>
    <property type="match status" value="1"/>
</dbReference>
<keyword evidence="4" id="KW-0132">Cell division</keyword>
<gene>
    <name evidence="14" type="ORF">RND71_043612</name>
</gene>
<feature type="compositionally biased region" description="Low complexity" evidence="11">
    <location>
        <begin position="186"/>
        <end position="197"/>
    </location>
</feature>
<dbReference type="InterPro" id="IPR001715">
    <property type="entry name" value="CH_dom"/>
</dbReference>
<reference evidence="14" key="1">
    <citation type="submission" date="2023-12" db="EMBL/GenBank/DDBJ databases">
        <title>Genome assembly of Anisodus tanguticus.</title>
        <authorList>
            <person name="Wang Y.-J."/>
        </authorList>
    </citation>
    <scope>NUCLEOTIDE SEQUENCE</scope>
    <source>
        <strain evidence="14">KB-2021</strain>
        <tissue evidence="14">Leaf</tissue>
    </source>
</reference>
<evidence type="ECO:0000256" key="4">
    <source>
        <dbReference type="ARBA" id="ARBA00022618"/>
    </source>
</evidence>
<dbReference type="Proteomes" id="UP001291623">
    <property type="component" value="Unassembled WGS sequence"/>
</dbReference>
<dbReference type="GO" id="GO:0008017">
    <property type="term" value="F:microtubule binding"/>
    <property type="evidence" value="ECO:0007669"/>
    <property type="project" value="InterPro"/>
</dbReference>
<feature type="domain" description="EB1 C-terminal" evidence="13">
    <location>
        <begin position="202"/>
        <end position="273"/>
    </location>
</feature>
<keyword evidence="10" id="KW-0175">Coiled coil</keyword>
<comment type="subcellular location">
    <subcellularLocation>
        <location evidence="1">Cytoplasm</location>
        <location evidence="1">Cytoskeleton</location>
    </subcellularLocation>
</comment>
<dbReference type="Pfam" id="PF03271">
    <property type="entry name" value="EB1"/>
    <property type="match status" value="1"/>
</dbReference>
<dbReference type="GO" id="GO:0005874">
    <property type="term" value="C:microtubule"/>
    <property type="evidence" value="ECO:0007669"/>
    <property type="project" value="UniProtKB-KW"/>
</dbReference>
<feature type="compositionally biased region" description="Acidic residues" evidence="11">
    <location>
        <begin position="275"/>
        <end position="284"/>
    </location>
</feature>
<keyword evidence="5 9" id="KW-0493">Microtubule</keyword>
<evidence type="ECO:0000256" key="5">
    <source>
        <dbReference type="ARBA" id="ARBA00022701"/>
    </source>
</evidence>
<dbReference type="GO" id="GO:0051301">
    <property type="term" value="P:cell division"/>
    <property type="evidence" value="ECO:0007669"/>
    <property type="project" value="UniProtKB-KW"/>
</dbReference>
<evidence type="ECO:0000256" key="11">
    <source>
        <dbReference type="SAM" id="MobiDB-lite"/>
    </source>
</evidence>
<dbReference type="InterPro" id="IPR036872">
    <property type="entry name" value="CH_dom_sf"/>
</dbReference>
<evidence type="ECO:0000256" key="7">
    <source>
        <dbReference type="ARBA" id="ARBA00023212"/>
    </source>
</evidence>
<evidence type="ECO:0000259" key="13">
    <source>
        <dbReference type="PROSITE" id="PS51230"/>
    </source>
</evidence>
<keyword evidence="7" id="KW-0206">Cytoskeleton</keyword>
<name>A0AAE1UNJ6_9SOLA</name>
<accession>A0AAE1UNJ6</accession>
<evidence type="ECO:0008006" key="16">
    <source>
        <dbReference type="Google" id="ProtNLM"/>
    </source>
</evidence>
<protein>
    <recommendedName>
        <fullName evidence="16">Microtubule-associated protein RP/EB family member 1</fullName>
    </recommendedName>
</protein>
<dbReference type="FunFam" id="1.20.5.1430:FF:000005">
    <property type="entry name" value="Eb1, isoform E"/>
    <property type="match status" value="1"/>
</dbReference>
<evidence type="ECO:0000313" key="14">
    <source>
        <dbReference type="EMBL" id="KAK4337342.1"/>
    </source>
</evidence>
<dbReference type="InterPro" id="IPR004953">
    <property type="entry name" value="EB1_C"/>
</dbReference>